<dbReference type="STRING" id="1760988.SAMN02949497_1618"/>
<dbReference type="InterPro" id="IPR027417">
    <property type="entry name" value="P-loop_NTPase"/>
</dbReference>
<dbReference type="EMBL" id="FXAM01000001">
    <property type="protein sequence ID" value="SMF94308.1"/>
    <property type="molecule type" value="Genomic_DNA"/>
</dbReference>
<accession>A0A1Y6CUJ9</accession>
<keyword evidence="2" id="KW-0067">ATP-binding</keyword>
<keyword evidence="2" id="KW-0378">Hydrolase</keyword>
<protein>
    <submittedName>
        <fullName evidence="2">Helicase conserved C-terminal domain-containing protein</fullName>
    </submittedName>
</protein>
<name>A0A1Y6CUJ9_9GAMM</name>
<evidence type="ECO:0000313" key="3">
    <source>
        <dbReference type="Proteomes" id="UP000192923"/>
    </source>
</evidence>
<keyword evidence="2" id="KW-0347">Helicase</keyword>
<dbReference type="Proteomes" id="UP000192923">
    <property type="component" value="Unassembled WGS sequence"/>
</dbReference>
<keyword evidence="3" id="KW-1185">Reference proteome</keyword>
<dbReference type="PROSITE" id="PS51194">
    <property type="entry name" value="HELICASE_CTER"/>
    <property type="match status" value="1"/>
</dbReference>
<dbReference type="Pfam" id="PF00271">
    <property type="entry name" value="Helicase_C"/>
    <property type="match status" value="1"/>
</dbReference>
<dbReference type="SUPFAM" id="SSF52540">
    <property type="entry name" value="P-loop containing nucleoside triphosphate hydrolases"/>
    <property type="match status" value="1"/>
</dbReference>
<dbReference type="Gene3D" id="3.40.50.300">
    <property type="entry name" value="P-loop containing nucleotide triphosphate hydrolases"/>
    <property type="match status" value="1"/>
</dbReference>
<keyword evidence="2" id="KW-0547">Nucleotide-binding</keyword>
<sequence length="1291" mass="142187">MDAPEFKRRAVEYGRAYEIFVKRGVLACLLQTGLIRHDDPRWAAWRNTSLGQVYSAVLKQLAFVDEFQKRVCMGFLRHLAATAYGNGYTAMREYLSRVPGQQKRLDLSVVALWCPLQLPGPLPPDAVAESKQATAREIHALLGLGGEPDPALVGTGNPGNADFLLWLVTGRGVNHLLAQEYSFNAPPGLDDFYAEPGHLTEFLRHARLMGSRGVFSMISAEVDREYFELSDAMRLHLKAFTSEDKPLYKLCQASSYAVTTLRELERHDRLQGPCVARALAITPDGLESLAAEYHVGNSSIDPRFTLMDNLGQAYRASRAAGAATEDELVEEIQRAFTQTLRRLPRALRKGLQGLAHAPKPGQDYSLVFQETIEDFANPMSVYPKAQALEWVEPNGELDAYLGGSAREALAQAMDQAAPADDALSLRDIHAAAVIAGLASAKVGEINVIGLVGNPGIGKTTAVVKHLSGHGSGYFFAYTSPRVVINREVTEKLARKKDGQPAGILAVTSNSEMIAAAARFHQRRVELGLDTPRAVDGAVMADGVGNLAKPHGSLLVLTPQEASQIEREVAGSRYGKIMLSESEDLLQAKPATGVMRAIAKAARELIRLNPAVRRMVLTCATQGLKDKGARGTTMDALSELFINRADSGPAAVAERQRFAEKMPTIVVMVDELAGDGAGALFVHGVAKWLRREFIDPFDERGSPFTVVLIVADASLSNEMVLDRYLSAGHRIPDKVLISKSHGKKPFALAATRTAIGDRKRQPVLHVMTNSYPARSLAIDYKINLTSARIQEKPNGSLETPREAIRRTVDEALLRSAAREIVAARMKGARQVIYFAQDKQFLRELQNWLADDPEASGWPGGEIQIIDQSVPSRQREKLLQEETRDRIAVFLMTSSGARGVSFPRADWIIASVPRFNVESSLMEIAQLIYRGRGMYHDEEGREVSGDDVPRHLVMLIDDYLVHDGPPDRRQWLRQSLDLMTLLVMLRSTLLTRITGDAGLRQDLALVPVGRIGFEEIASQMCQHVEDFLHESTTCVMDRHMAEYAGLLKAASMNCTKLFSRFRLRGTGREASGTKSFAEEGFARGYFKQASEPGVRLLPEGEALPEIPGYTFFSGPAVLENWAHLDKREEFQFEGHRTDIDAIASDLYGQLKTIDATQGCPSKLRIAAHNLLHIFAREKDQAGKSYTTINPLRSDNTWIALPATYPQFVHDGIHGESDEDAGYRCGAPDIWKLCLGLELSSHGTVMPPIPLYDGKPWAAAVGRTDPLKLGTVFDDRYFMASNELNLLNALLLMD</sequence>
<organism evidence="2 3">
    <name type="scientific">Methylomagnum ishizawai</name>
    <dbReference type="NCBI Taxonomy" id="1760988"/>
    <lineage>
        <taxon>Bacteria</taxon>
        <taxon>Pseudomonadati</taxon>
        <taxon>Pseudomonadota</taxon>
        <taxon>Gammaproteobacteria</taxon>
        <taxon>Methylococcales</taxon>
        <taxon>Methylococcaceae</taxon>
        <taxon>Methylomagnum</taxon>
    </lineage>
</organism>
<evidence type="ECO:0000259" key="1">
    <source>
        <dbReference type="PROSITE" id="PS51194"/>
    </source>
</evidence>
<feature type="domain" description="Helicase C-terminal" evidence="1">
    <location>
        <begin position="806"/>
        <end position="974"/>
    </location>
</feature>
<evidence type="ECO:0000313" key="2">
    <source>
        <dbReference type="EMBL" id="SMF94308.1"/>
    </source>
</evidence>
<dbReference type="InterPro" id="IPR001650">
    <property type="entry name" value="Helicase_C-like"/>
</dbReference>
<dbReference type="GO" id="GO:0004386">
    <property type="term" value="F:helicase activity"/>
    <property type="evidence" value="ECO:0007669"/>
    <property type="project" value="UniProtKB-KW"/>
</dbReference>
<dbReference type="RefSeq" id="WP_085211563.1">
    <property type="nucleotide sequence ID" value="NZ_FXAM01000001.1"/>
</dbReference>
<proteinExistence type="predicted"/>
<reference evidence="2 3" key="1">
    <citation type="submission" date="2016-12" db="EMBL/GenBank/DDBJ databases">
        <authorList>
            <person name="Song W.-J."/>
            <person name="Kurnit D.M."/>
        </authorList>
    </citation>
    <scope>NUCLEOTIDE SEQUENCE [LARGE SCALE GENOMIC DNA]</scope>
    <source>
        <strain evidence="2 3">175</strain>
    </source>
</reference>
<gene>
    <name evidence="2" type="ORF">SAMN02949497_1618</name>
</gene>
<dbReference type="OrthoDB" id="5557210at2"/>